<accession>A0A6L9L5Q4</accession>
<dbReference type="InterPro" id="IPR050879">
    <property type="entry name" value="Acyltransferase_3"/>
</dbReference>
<keyword evidence="3" id="KW-0808">Transferase</keyword>
<gene>
    <name evidence="3" type="ORF">GK108_07825</name>
</gene>
<dbReference type="GO" id="GO:0009103">
    <property type="term" value="P:lipopolysaccharide biosynthetic process"/>
    <property type="evidence" value="ECO:0007669"/>
    <property type="project" value="TreeGrafter"/>
</dbReference>
<feature type="transmembrane region" description="Helical" evidence="1">
    <location>
        <begin position="254"/>
        <end position="273"/>
    </location>
</feature>
<feature type="transmembrane region" description="Helical" evidence="1">
    <location>
        <begin position="97"/>
        <end position="117"/>
    </location>
</feature>
<comment type="caution">
    <text evidence="3">The sequence shown here is derived from an EMBL/GenBank/DDBJ whole genome shotgun (WGS) entry which is preliminary data.</text>
</comment>
<dbReference type="Pfam" id="PF01757">
    <property type="entry name" value="Acyl_transf_3"/>
    <property type="match status" value="1"/>
</dbReference>
<feature type="transmembrane region" description="Helical" evidence="1">
    <location>
        <begin position="21"/>
        <end position="39"/>
    </location>
</feature>
<dbReference type="EMBL" id="JAAFZH010000002">
    <property type="protein sequence ID" value="NDU94777.1"/>
    <property type="molecule type" value="Genomic_DNA"/>
</dbReference>
<sequence length="419" mass="48267">MLRKLFSLEASYDKRVFGLDVMRAIAILVVVDSHATVALKEYYSGTFLHQLIPDGVELFFVLSGFLIGGILIRSYEKKGSFDRSLLLNFWTRRWFRTLPNYYLVLCALIGFTLARAWRSGLQHTLPPTNVVIKYFFFIQNFASYVPDFFPETWSLAIEEWSYITLPLLLWAMHLLLPASWPRRRVVLIAILTVIIGTNLLRLIMALQYPITEGELGFRGIVLTRLDAISYGVLAAYAKHYFPGQWNDERLKRRLLVVGLILTVTVAFTASIYILRFYVETGVYPLYVFYKRTFYFLVIGLSMTLLMPYMDGWKAATGGWARFGLARAITHISLISYSMYLLNLTPIMITFVDRVPTTSLTVGWIKVGVFWGLVLVVSTLLFKYFEKPVTGLRERLSVKEPTLLAGTKDQELRNREYQPK</sequence>
<feature type="domain" description="Acyltransferase 3" evidence="2">
    <location>
        <begin position="18"/>
        <end position="380"/>
    </location>
</feature>
<keyword evidence="1" id="KW-0812">Transmembrane</keyword>
<dbReference type="PANTHER" id="PTHR23028:SF53">
    <property type="entry name" value="ACYL_TRANSF_3 DOMAIN-CONTAINING PROTEIN"/>
    <property type="match status" value="1"/>
</dbReference>
<dbReference type="PANTHER" id="PTHR23028">
    <property type="entry name" value="ACETYLTRANSFERASE"/>
    <property type="match status" value="1"/>
</dbReference>
<dbReference type="RefSeq" id="WP_163945310.1">
    <property type="nucleotide sequence ID" value="NZ_JAAFZH010000002.1"/>
</dbReference>
<feature type="transmembrane region" description="Helical" evidence="1">
    <location>
        <begin position="160"/>
        <end position="178"/>
    </location>
</feature>
<dbReference type="GO" id="GO:0016747">
    <property type="term" value="F:acyltransferase activity, transferring groups other than amino-acyl groups"/>
    <property type="evidence" value="ECO:0007669"/>
    <property type="project" value="InterPro"/>
</dbReference>
<name>A0A6L9L5Q4_9BACT</name>
<feature type="transmembrane region" description="Helical" evidence="1">
    <location>
        <begin position="215"/>
        <end position="233"/>
    </location>
</feature>
<reference evidence="3 4" key="1">
    <citation type="submission" date="2020-02" db="EMBL/GenBank/DDBJ databases">
        <title>Draft genome sequence of two Spirosoma agri KCTC 52727 and Spirosoma terrae KCTC 52035.</title>
        <authorList>
            <person name="Rojas J."/>
            <person name="Ambika Manirajan B."/>
            <person name="Suarez C."/>
            <person name="Ratering S."/>
            <person name="Schnell S."/>
        </authorList>
    </citation>
    <scope>NUCLEOTIDE SEQUENCE [LARGE SCALE GENOMIC DNA]</scope>
    <source>
        <strain evidence="3 4">KCTC 52035</strain>
    </source>
</reference>
<feature type="transmembrane region" description="Helical" evidence="1">
    <location>
        <begin position="59"/>
        <end position="76"/>
    </location>
</feature>
<feature type="transmembrane region" description="Helical" evidence="1">
    <location>
        <begin position="293"/>
        <end position="312"/>
    </location>
</feature>
<dbReference type="AlphaFoldDB" id="A0A6L9L5Q4"/>
<keyword evidence="3" id="KW-0012">Acyltransferase</keyword>
<dbReference type="Proteomes" id="UP000474175">
    <property type="component" value="Unassembled WGS sequence"/>
</dbReference>
<organism evidence="3 4">
    <name type="scientific">Spirosoma terrae</name>
    <dbReference type="NCBI Taxonomy" id="1968276"/>
    <lineage>
        <taxon>Bacteria</taxon>
        <taxon>Pseudomonadati</taxon>
        <taxon>Bacteroidota</taxon>
        <taxon>Cytophagia</taxon>
        <taxon>Cytophagales</taxon>
        <taxon>Cytophagaceae</taxon>
        <taxon>Spirosoma</taxon>
    </lineage>
</organism>
<keyword evidence="4" id="KW-1185">Reference proteome</keyword>
<keyword evidence="1" id="KW-1133">Transmembrane helix</keyword>
<feature type="transmembrane region" description="Helical" evidence="1">
    <location>
        <begin position="363"/>
        <end position="384"/>
    </location>
</feature>
<feature type="transmembrane region" description="Helical" evidence="1">
    <location>
        <begin position="333"/>
        <end position="351"/>
    </location>
</feature>
<evidence type="ECO:0000313" key="3">
    <source>
        <dbReference type="EMBL" id="NDU94777.1"/>
    </source>
</evidence>
<dbReference type="InterPro" id="IPR002656">
    <property type="entry name" value="Acyl_transf_3_dom"/>
</dbReference>
<keyword evidence="1" id="KW-0472">Membrane</keyword>
<feature type="transmembrane region" description="Helical" evidence="1">
    <location>
        <begin position="185"/>
        <end position="203"/>
    </location>
</feature>
<protein>
    <submittedName>
        <fullName evidence="3">Acyltransferase</fullName>
    </submittedName>
</protein>
<evidence type="ECO:0000259" key="2">
    <source>
        <dbReference type="Pfam" id="PF01757"/>
    </source>
</evidence>
<evidence type="ECO:0000313" key="4">
    <source>
        <dbReference type="Proteomes" id="UP000474175"/>
    </source>
</evidence>
<evidence type="ECO:0000256" key="1">
    <source>
        <dbReference type="SAM" id="Phobius"/>
    </source>
</evidence>
<dbReference type="GO" id="GO:0016020">
    <property type="term" value="C:membrane"/>
    <property type="evidence" value="ECO:0007669"/>
    <property type="project" value="TreeGrafter"/>
</dbReference>
<proteinExistence type="predicted"/>